<dbReference type="InterPro" id="IPR036291">
    <property type="entry name" value="NAD(P)-bd_dom_sf"/>
</dbReference>
<dbReference type="InterPro" id="IPR050177">
    <property type="entry name" value="Lipid_A_modif_metabolic_enz"/>
</dbReference>
<reference evidence="3 4" key="1">
    <citation type="submission" date="2017-03" db="EMBL/GenBank/DDBJ databases">
        <authorList>
            <person name="Afonso C.L."/>
            <person name="Miller P.J."/>
            <person name="Scott M.A."/>
            <person name="Spackman E."/>
            <person name="Goraichik I."/>
            <person name="Dimitrov K.M."/>
            <person name="Suarez D.L."/>
            <person name="Swayne D.E."/>
        </authorList>
    </citation>
    <scope>NUCLEOTIDE SEQUENCE [LARGE SCALE GENOMIC DNA]</scope>
    <source>
        <strain evidence="3 4">CIP 102111</strain>
    </source>
</reference>
<dbReference type="EMBL" id="FXZC01000001">
    <property type="protein sequence ID" value="SMX64224.1"/>
    <property type="molecule type" value="Genomic_DNA"/>
</dbReference>
<dbReference type="SUPFAM" id="SSF51735">
    <property type="entry name" value="NAD(P)-binding Rossmann-fold domains"/>
    <property type="match status" value="1"/>
</dbReference>
<dbReference type="Pfam" id="PF01370">
    <property type="entry name" value="Epimerase"/>
    <property type="match status" value="1"/>
</dbReference>
<dbReference type="CDD" id="cd08946">
    <property type="entry name" value="SDR_e"/>
    <property type="match status" value="1"/>
</dbReference>
<gene>
    <name evidence="3" type="ORF">BC102111_00287</name>
</gene>
<evidence type="ECO:0000256" key="1">
    <source>
        <dbReference type="SAM" id="MobiDB-lite"/>
    </source>
</evidence>
<evidence type="ECO:0000313" key="3">
    <source>
        <dbReference type="EMBL" id="SMX64224.1"/>
    </source>
</evidence>
<evidence type="ECO:0000259" key="2">
    <source>
        <dbReference type="Pfam" id="PF01370"/>
    </source>
</evidence>
<accession>A0A2H1HMV7</accession>
<sequence length="333" mass="36227">MAIVVTGASGFIGGAIARALATRDEPVYALCRRDPQIPGVNFHEWDIRQEAPAPIRSLAKKVTAVFHCAGIHDVTAAYDDFYDVRVTGTRNVLDAFEDARIVHLSSTTVYSPTAPHTDLWEEAGPKDPSEYHDDYAKTHVLAEQLVTRIRPDAAILRPAAVYGPNETMFMPSLRCFARKGVLTLPGGGRQKMTLTAIDNLVRAALACLDVPKASGPFNIGDPIPYRLKDAVATHFARMGYDPVVIEAIAKDKALVAAKVGLKVKSLFRRGDSARLFLVEYLQHDRTYNLTRQQRVLGISTTQYLTPSRLQRPAGPVSGAEATAPDAENPGPAA</sequence>
<dbReference type="InterPro" id="IPR001509">
    <property type="entry name" value="Epimerase_deHydtase"/>
</dbReference>
<dbReference type="RefSeq" id="WP_231882208.1">
    <property type="nucleotide sequence ID" value="NZ_FXZC01000001.1"/>
</dbReference>
<dbReference type="PANTHER" id="PTHR43245">
    <property type="entry name" value="BIFUNCTIONAL POLYMYXIN RESISTANCE PROTEIN ARNA"/>
    <property type="match status" value="1"/>
</dbReference>
<organism evidence="3 4">
    <name type="scientific">Brevibacterium casei CIP 102111</name>
    <dbReference type="NCBI Taxonomy" id="1255625"/>
    <lineage>
        <taxon>Bacteria</taxon>
        <taxon>Bacillati</taxon>
        <taxon>Actinomycetota</taxon>
        <taxon>Actinomycetes</taxon>
        <taxon>Micrococcales</taxon>
        <taxon>Brevibacteriaceae</taxon>
        <taxon>Brevibacterium</taxon>
    </lineage>
</organism>
<proteinExistence type="predicted"/>
<name>A0A2H1HMV7_9MICO</name>
<evidence type="ECO:0000313" key="4">
    <source>
        <dbReference type="Proteomes" id="UP000234333"/>
    </source>
</evidence>
<dbReference type="Gene3D" id="3.40.50.720">
    <property type="entry name" value="NAD(P)-binding Rossmann-like Domain"/>
    <property type="match status" value="1"/>
</dbReference>
<dbReference type="PANTHER" id="PTHR43245:SF51">
    <property type="entry name" value="SHORT CHAIN DEHYDROGENASE_REDUCTASE FAMILY 42E, MEMBER 2"/>
    <property type="match status" value="1"/>
</dbReference>
<protein>
    <submittedName>
        <fullName evidence="3">Nucleoside-diphosphate-sugar epimerase</fullName>
    </submittedName>
</protein>
<feature type="domain" description="NAD-dependent epimerase/dehydratase" evidence="2">
    <location>
        <begin position="3"/>
        <end position="220"/>
    </location>
</feature>
<dbReference type="GeneID" id="99774298"/>
<dbReference type="AlphaFoldDB" id="A0A2H1HMV7"/>
<feature type="region of interest" description="Disordered" evidence="1">
    <location>
        <begin position="307"/>
        <end position="333"/>
    </location>
</feature>
<dbReference type="Proteomes" id="UP000234333">
    <property type="component" value="Unassembled WGS sequence"/>
</dbReference>